<feature type="signal peptide" evidence="2">
    <location>
        <begin position="1"/>
        <end position="17"/>
    </location>
</feature>
<dbReference type="Pfam" id="PF07470">
    <property type="entry name" value="Glyco_hydro_88"/>
    <property type="match status" value="1"/>
</dbReference>
<protein>
    <recommendedName>
        <fullName evidence="5">Six-hairpin glycosidase</fullName>
    </recommendedName>
</protein>
<dbReference type="PANTHER" id="PTHR41814">
    <property type="entry name" value="EXPRESSED PROTEIN"/>
    <property type="match status" value="1"/>
</dbReference>
<keyword evidence="1" id="KW-0378">Hydrolase</keyword>
<evidence type="ECO:0000313" key="4">
    <source>
        <dbReference type="Proteomes" id="UP001430848"/>
    </source>
</evidence>
<evidence type="ECO:0000256" key="1">
    <source>
        <dbReference type="ARBA" id="ARBA00022801"/>
    </source>
</evidence>
<evidence type="ECO:0008006" key="5">
    <source>
        <dbReference type="Google" id="ProtNLM"/>
    </source>
</evidence>
<proteinExistence type="predicted"/>
<dbReference type="PANTHER" id="PTHR41814:SF1">
    <property type="entry name" value="CELLULASE"/>
    <property type="match status" value="1"/>
</dbReference>
<dbReference type="InterPro" id="IPR008928">
    <property type="entry name" value="6-hairpin_glycosidase_sf"/>
</dbReference>
<organism evidence="3 4">
    <name type="scientific">Diaporthe eres</name>
    <name type="common">Phomopsis oblonga</name>
    <dbReference type="NCBI Taxonomy" id="83184"/>
    <lineage>
        <taxon>Eukaryota</taxon>
        <taxon>Fungi</taxon>
        <taxon>Dikarya</taxon>
        <taxon>Ascomycota</taxon>
        <taxon>Pezizomycotina</taxon>
        <taxon>Sordariomycetes</taxon>
        <taxon>Sordariomycetidae</taxon>
        <taxon>Diaporthales</taxon>
        <taxon>Diaporthaceae</taxon>
        <taxon>Diaporthe</taxon>
        <taxon>Diaporthe eres species complex</taxon>
    </lineage>
</organism>
<dbReference type="Proteomes" id="UP001430848">
    <property type="component" value="Unassembled WGS sequence"/>
</dbReference>
<dbReference type="InterPro" id="IPR012341">
    <property type="entry name" value="6hp_glycosidase-like_sf"/>
</dbReference>
<dbReference type="SUPFAM" id="SSF48208">
    <property type="entry name" value="Six-hairpin glycosidases"/>
    <property type="match status" value="1"/>
</dbReference>
<keyword evidence="4" id="KW-1185">Reference proteome</keyword>
<dbReference type="Gene3D" id="1.50.10.10">
    <property type="match status" value="1"/>
</dbReference>
<reference evidence="3 4" key="1">
    <citation type="submission" date="2024-02" db="EMBL/GenBank/DDBJ databases">
        <title>De novo assembly and annotation of 12 fungi associated with fruit tree decline syndrome in Ontario, Canada.</title>
        <authorList>
            <person name="Sulman M."/>
            <person name="Ellouze W."/>
            <person name="Ilyukhin E."/>
        </authorList>
    </citation>
    <scope>NUCLEOTIDE SEQUENCE [LARGE SCALE GENOMIC DNA]</scope>
    <source>
        <strain evidence="3 4">M169</strain>
    </source>
</reference>
<feature type="chain" id="PRO_5046026807" description="Six-hairpin glycosidase" evidence="2">
    <location>
        <begin position="18"/>
        <end position="403"/>
    </location>
</feature>
<dbReference type="InterPro" id="IPR010905">
    <property type="entry name" value="Glyco_hydro_88"/>
</dbReference>
<keyword evidence="2" id="KW-0732">Signal</keyword>
<accession>A0ABR1P1P0</accession>
<comment type="caution">
    <text evidence="3">The sequence shown here is derived from an EMBL/GenBank/DDBJ whole genome shotgun (WGS) entry which is preliminary data.</text>
</comment>
<gene>
    <name evidence="3" type="ORF">SLS63_008741</name>
</gene>
<name>A0ABR1P1P0_DIAER</name>
<sequence length="403" mass="43043">MNFRLLAALLLPTDVLSQSVCTTTVDIGFSPTAVQAIATSKAKSNWEWGTNAQALLELYDPDVSVYSDNAFPGGKIPSKETTATTYAKGKIVTSGNTLTAKGVSAGDPASLGVSAILLGQSDSSTYSEAATRQVNELLNNVPRYSNGAISHRYDAIMLWSDFIYMVPPTLAYQAVATNNQDLLRTAVEQIGLYRDVLQDKPTGLWKHIAGSRTDAGTWSTGNGWAANGIARVLATVKHWQTSAAWATETQSLVQWAREIIDGAISVGTVTGSGLFRNYQPFNPSLYSEDRVVKSAYRDMADITTSSSFPEAAGTAALAASVYRLAVLAPETFATSRYIGAADAWRKAVVKTVSSSGQLAPVVNPYSYSQNTAYDSPSPEAQDFAVLLYAAYRDCICAGKCSAK</sequence>
<evidence type="ECO:0000256" key="2">
    <source>
        <dbReference type="SAM" id="SignalP"/>
    </source>
</evidence>
<dbReference type="EMBL" id="JAKNSF020000058">
    <property type="protein sequence ID" value="KAK7724353.1"/>
    <property type="molecule type" value="Genomic_DNA"/>
</dbReference>
<evidence type="ECO:0000313" key="3">
    <source>
        <dbReference type="EMBL" id="KAK7724353.1"/>
    </source>
</evidence>